<dbReference type="Gene3D" id="2.10.10.20">
    <property type="entry name" value="Carbohydrate-binding module superfamily 5/12"/>
    <property type="match status" value="1"/>
</dbReference>
<name>A0A1M6SRZ3_9CLOT</name>
<dbReference type="CDD" id="cd09597">
    <property type="entry name" value="M4_TLP"/>
    <property type="match status" value="1"/>
</dbReference>
<evidence type="ECO:0000256" key="10">
    <source>
        <dbReference type="SAM" id="SignalP"/>
    </source>
</evidence>
<dbReference type="SMART" id="SM00495">
    <property type="entry name" value="ChtBD3"/>
    <property type="match status" value="1"/>
</dbReference>
<dbReference type="GO" id="GO:0030247">
    <property type="term" value="F:polysaccharide binding"/>
    <property type="evidence" value="ECO:0007669"/>
    <property type="project" value="UniProtKB-UniRule"/>
</dbReference>
<dbReference type="SUPFAM" id="SSF55486">
    <property type="entry name" value="Metalloproteases ('zincins'), catalytic domain"/>
    <property type="match status" value="1"/>
</dbReference>
<dbReference type="InterPro" id="IPR023612">
    <property type="entry name" value="Peptidase_M4"/>
</dbReference>
<feature type="active site" evidence="8">
    <location>
        <position position="378"/>
    </location>
</feature>
<dbReference type="STRING" id="1121302.SAMN02745163_03855"/>
<dbReference type="Gene3D" id="3.10.170.10">
    <property type="match status" value="1"/>
</dbReference>
<keyword evidence="13" id="KW-1185">Reference proteome</keyword>
<feature type="chain" id="PRO_5012432351" evidence="10">
    <location>
        <begin position="26"/>
        <end position="827"/>
    </location>
</feature>
<evidence type="ECO:0000256" key="5">
    <source>
        <dbReference type="ARBA" id="ARBA00022801"/>
    </source>
</evidence>
<feature type="compositionally biased region" description="Basic and acidic residues" evidence="9">
    <location>
        <begin position="751"/>
        <end position="779"/>
    </location>
</feature>
<dbReference type="InterPro" id="IPR013856">
    <property type="entry name" value="Peptidase_M4_domain"/>
</dbReference>
<dbReference type="PANTHER" id="PTHR33794:SF1">
    <property type="entry name" value="BACILLOLYSIN"/>
    <property type="match status" value="1"/>
</dbReference>
<dbReference type="GO" id="GO:0046872">
    <property type="term" value="F:metal ion binding"/>
    <property type="evidence" value="ECO:0007669"/>
    <property type="project" value="UniProtKB-KW"/>
</dbReference>
<dbReference type="Gene3D" id="1.10.390.10">
    <property type="entry name" value="Neutral Protease Domain 2"/>
    <property type="match status" value="1"/>
</dbReference>
<dbReference type="InterPro" id="IPR013783">
    <property type="entry name" value="Ig-like_fold"/>
</dbReference>
<evidence type="ECO:0000256" key="1">
    <source>
        <dbReference type="ARBA" id="ARBA00009388"/>
    </source>
</evidence>
<sequence>MKRKLAFIIALSVATSIITPINAYAQEKSGYLKTLMNKQSYIADNKLKVDWDSGKNTPRSIWGQTLSPEVMKSSNDVTKYLQENLDAFNLKGGNFKLLKEEKDSQGCGLYRYKYEFDGITVDKTNLIVHTDKDGFINDISGQAISNFDNKKYSKDFKINEDEALKNALNKINKNKSDLLSNSVEKIIHEQSNKWYSAYSIQLVGNGFRFKVIVNAEDGQILESYSNLIAESQTGTGIGLKGQNRTININSENGIFYLQDLTRPGKITTCDSKHASFERNPEYLPGECITSNSNVFSEENQKAGVDAHYYVGKAYDYYKKNFNREGFDGRGGELKVGVHFGQNEVNAYFVKEIGSLVFGDGDNRYATNFANACDVVSHEFTHGVTAYSSALEYEFQSGALNESFSDVFGCIIEGTIKGQSDWTIGEDMALDSRLMRSLANPEQFGQPAHMKQFINCSKQDDAGGVHSNSGIPNKAFYNIMSTIGVEKAQKIYYRTLTEKLGQFSQFIDTRRELAKVAKSDFGAYEEWAVNKGFYDVGVGENPGNKPSTNLELKEAKLTVDKQINKGDFNLNIAIPANTSAKKIKVTENNKEIINQEVNASDSEVVINKEFRGKQPGTYVYSAEVSDGVKTLTSSLKVTVEKGDVTDPDNKDVKVDFNITSDWGTGANFNLTITNNTNKDLQNWNVEFSFDKKLNSVWDGTLTSLGNNRYRIEGAGWNNVIPSGKSISIGGSADGNSKDLKIYNVKVNGAQIGEDKPDPNKPDPNKPDPNKPDPSKPDQNKVDAWITYKNYNSGDKVKYNNKNYICVQAHLSLPGWEPDKIQSLWSLTE</sequence>
<keyword evidence="2 12" id="KW-0645">Protease</keyword>
<dbReference type="SUPFAM" id="SSF51055">
    <property type="entry name" value="Carbohydrate binding domain"/>
    <property type="match status" value="1"/>
</dbReference>
<accession>A0A1M6SRZ3</accession>
<dbReference type="SUPFAM" id="SSF49384">
    <property type="entry name" value="Carbohydrate-binding domain"/>
    <property type="match status" value="1"/>
</dbReference>
<dbReference type="GO" id="GO:0006508">
    <property type="term" value="P:proteolysis"/>
    <property type="evidence" value="ECO:0007669"/>
    <property type="project" value="UniProtKB-KW"/>
</dbReference>
<protein>
    <submittedName>
        <fullName evidence="12">Zn-dependent metalloprotease</fullName>
    </submittedName>
</protein>
<evidence type="ECO:0000256" key="4">
    <source>
        <dbReference type="ARBA" id="ARBA00022729"/>
    </source>
</evidence>
<feature type="signal peptide" evidence="10">
    <location>
        <begin position="1"/>
        <end position="25"/>
    </location>
</feature>
<dbReference type="InterPro" id="IPR012291">
    <property type="entry name" value="CBM2_carb-bd_dom_sf"/>
</dbReference>
<dbReference type="Gene3D" id="2.60.40.290">
    <property type="match status" value="1"/>
</dbReference>
<gene>
    <name evidence="12" type="ORF">SAMN02745163_03855</name>
</gene>
<keyword evidence="7 12" id="KW-0482">Metalloprotease</keyword>
<dbReference type="EMBL" id="FQZB01000018">
    <property type="protein sequence ID" value="SHK47368.1"/>
    <property type="molecule type" value="Genomic_DNA"/>
</dbReference>
<evidence type="ECO:0000256" key="6">
    <source>
        <dbReference type="ARBA" id="ARBA00022833"/>
    </source>
</evidence>
<dbReference type="Pfam" id="PF07504">
    <property type="entry name" value="FTP"/>
    <property type="match status" value="1"/>
</dbReference>
<dbReference type="GO" id="GO:0005975">
    <property type="term" value="P:carbohydrate metabolic process"/>
    <property type="evidence" value="ECO:0007669"/>
    <property type="project" value="InterPro"/>
</dbReference>
<keyword evidence="6" id="KW-0862">Zinc</keyword>
<dbReference type="InterPro" id="IPR008965">
    <property type="entry name" value="CBM2/CBM3_carb-bd_dom_sf"/>
</dbReference>
<dbReference type="InterPro" id="IPR001919">
    <property type="entry name" value="CBD2"/>
</dbReference>
<feature type="region of interest" description="Disordered" evidence="9">
    <location>
        <begin position="747"/>
        <end position="780"/>
    </location>
</feature>
<feature type="domain" description="CBM2" evidence="11">
    <location>
        <begin position="644"/>
        <end position="753"/>
    </location>
</feature>
<dbReference type="GO" id="GO:0004222">
    <property type="term" value="F:metalloendopeptidase activity"/>
    <property type="evidence" value="ECO:0007669"/>
    <property type="project" value="InterPro"/>
</dbReference>
<evidence type="ECO:0000313" key="13">
    <source>
        <dbReference type="Proteomes" id="UP000184310"/>
    </source>
</evidence>
<dbReference type="CDD" id="cd12214">
    <property type="entry name" value="ChiA1_BD"/>
    <property type="match status" value="1"/>
</dbReference>
<evidence type="ECO:0000256" key="7">
    <source>
        <dbReference type="ARBA" id="ARBA00023049"/>
    </source>
</evidence>
<evidence type="ECO:0000256" key="2">
    <source>
        <dbReference type="ARBA" id="ARBA00022670"/>
    </source>
</evidence>
<dbReference type="GO" id="GO:0005576">
    <property type="term" value="C:extracellular region"/>
    <property type="evidence" value="ECO:0007669"/>
    <property type="project" value="InterPro"/>
</dbReference>
<keyword evidence="4 10" id="KW-0732">Signal</keyword>
<evidence type="ECO:0000259" key="11">
    <source>
        <dbReference type="PROSITE" id="PS51173"/>
    </source>
</evidence>
<dbReference type="Gene3D" id="3.10.450.490">
    <property type="match status" value="1"/>
</dbReference>
<dbReference type="SMART" id="SM00637">
    <property type="entry name" value="CBD_II"/>
    <property type="match status" value="1"/>
</dbReference>
<feature type="active site" description="Proton donor" evidence="8">
    <location>
        <position position="465"/>
    </location>
</feature>
<dbReference type="InterPro" id="IPR027268">
    <property type="entry name" value="Peptidase_M4/M1_CTD_sf"/>
</dbReference>
<evidence type="ECO:0000313" key="12">
    <source>
        <dbReference type="EMBL" id="SHK47368.1"/>
    </source>
</evidence>
<dbReference type="AlphaFoldDB" id="A0A1M6SRZ3"/>
<dbReference type="Proteomes" id="UP000184310">
    <property type="component" value="Unassembled WGS sequence"/>
</dbReference>
<dbReference type="Gene3D" id="2.60.40.10">
    <property type="entry name" value="Immunoglobulins"/>
    <property type="match status" value="1"/>
</dbReference>
<organism evidence="12 13">
    <name type="scientific">Clostridium cavendishii DSM 21758</name>
    <dbReference type="NCBI Taxonomy" id="1121302"/>
    <lineage>
        <taxon>Bacteria</taxon>
        <taxon>Bacillati</taxon>
        <taxon>Bacillota</taxon>
        <taxon>Clostridia</taxon>
        <taxon>Eubacteriales</taxon>
        <taxon>Clostridiaceae</taxon>
        <taxon>Clostridium</taxon>
    </lineage>
</organism>
<dbReference type="InterPro" id="IPR003610">
    <property type="entry name" value="CBM5/12"/>
</dbReference>
<proteinExistence type="inferred from homology"/>
<dbReference type="PROSITE" id="PS51173">
    <property type="entry name" value="CBM2"/>
    <property type="match status" value="1"/>
</dbReference>
<dbReference type="Pfam" id="PF02868">
    <property type="entry name" value="Peptidase_M4_C"/>
    <property type="match status" value="1"/>
</dbReference>
<dbReference type="OrthoDB" id="291295at2"/>
<evidence type="ECO:0000256" key="3">
    <source>
        <dbReference type="ARBA" id="ARBA00022723"/>
    </source>
</evidence>
<dbReference type="InterPro" id="IPR001570">
    <property type="entry name" value="Peptidase_M4_C_domain"/>
</dbReference>
<dbReference type="InterPro" id="IPR036573">
    <property type="entry name" value="CBM_sf_5/12"/>
</dbReference>
<reference evidence="12 13" key="1">
    <citation type="submission" date="2016-11" db="EMBL/GenBank/DDBJ databases">
        <authorList>
            <person name="Jaros S."/>
            <person name="Januszkiewicz K."/>
            <person name="Wedrychowicz H."/>
        </authorList>
    </citation>
    <scope>NUCLEOTIDE SEQUENCE [LARGE SCALE GENOMIC DNA]</scope>
    <source>
        <strain evidence="12 13">DSM 21758</strain>
    </source>
</reference>
<dbReference type="PRINTS" id="PR00730">
    <property type="entry name" value="THERMOLYSIN"/>
</dbReference>
<comment type="similarity">
    <text evidence="1">Belongs to the peptidase M4 family.</text>
</comment>
<keyword evidence="3" id="KW-0479">Metal-binding</keyword>
<dbReference type="PANTHER" id="PTHR33794">
    <property type="entry name" value="BACILLOLYSIN"/>
    <property type="match status" value="1"/>
</dbReference>
<dbReference type="Pfam" id="PF00553">
    <property type="entry name" value="CBM_2"/>
    <property type="match status" value="1"/>
</dbReference>
<dbReference type="InterPro" id="IPR011096">
    <property type="entry name" value="FTP_domain"/>
</dbReference>
<dbReference type="Pfam" id="PF02839">
    <property type="entry name" value="CBM_5_12"/>
    <property type="match status" value="1"/>
</dbReference>
<dbReference type="InterPro" id="IPR050728">
    <property type="entry name" value="Zinc_Metalloprotease_M4"/>
</dbReference>
<keyword evidence="5" id="KW-0378">Hydrolase</keyword>
<dbReference type="GO" id="GO:0004553">
    <property type="term" value="F:hydrolase activity, hydrolyzing O-glycosyl compounds"/>
    <property type="evidence" value="ECO:0007669"/>
    <property type="project" value="InterPro"/>
</dbReference>
<dbReference type="Pfam" id="PF01447">
    <property type="entry name" value="Peptidase_M4"/>
    <property type="match status" value="1"/>
</dbReference>
<evidence type="ECO:0000256" key="8">
    <source>
        <dbReference type="PIRSR" id="PIRSR623612-1"/>
    </source>
</evidence>
<evidence type="ECO:0000256" key="9">
    <source>
        <dbReference type="SAM" id="MobiDB-lite"/>
    </source>
</evidence>
<dbReference type="RefSeq" id="WP_072991943.1">
    <property type="nucleotide sequence ID" value="NZ_FQZB01000018.1"/>
</dbReference>